<dbReference type="PATRIC" id="fig|1144748.3.peg.2022"/>
<dbReference type="InterPro" id="IPR004143">
    <property type="entry name" value="BPL_LPL_catalytic"/>
</dbReference>
<dbReference type="RefSeq" id="WP_068993369.1">
    <property type="nucleotide sequence ID" value="NZ_CP012418.1"/>
</dbReference>
<dbReference type="Gene3D" id="2.30.30.100">
    <property type="match status" value="1"/>
</dbReference>
<keyword evidence="6" id="KW-0678">Repressor</keyword>
<keyword evidence="1 6" id="KW-0436">Ligase</keyword>
<dbReference type="SUPFAM" id="SSF46785">
    <property type="entry name" value="Winged helix' DNA-binding domain"/>
    <property type="match status" value="1"/>
</dbReference>
<keyword evidence="9" id="KW-1185">Reference proteome</keyword>
<dbReference type="NCBIfam" id="NF008847">
    <property type="entry name" value="PRK11886.1-2"/>
    <property type="match status" value="1"/>
</dbReference>
<reference evidence="9" key="1">
    <citation type="submission" date="2015-08" db="EMBL/GenBank/DDBJ databases">
        <authorList>
            <person name="Kim K.M."/>
        </authorList>
    </citation>
    <scope>NUCLEOTIDE SEQUENCE [LARGE SCALE GENOMIC DNA]</scope>
    <source>
        <strain evidence="9">KCTC 23892</strain>
    </source>
</reference>
<proteinExistence type="inferred from homology"/>
<dbReference type="InterPro" id="IPR013196">
    <property type="entry name" value="HTH_11"/>
</dbReference>
<evidence type="ECO:0000256" key="3">
    <source>
        <dbReference type="ARBA" id="ARBA00022840"/>
    </source>
</evidence>
<dbReference type="Proteomes" id="UP000094147">
    <property type="component" value="Chromosome"/>
</dbReference>
<dbReference type="GO" id="GO:0005737">
    <property type="term" value="C:cytoplasm"/>
    <property type="evidence" value="ECO:0007669"/>
    <property type="project" value="TreeGrafter"/>
</dbReference>
<dbReference type="GO" id="GO:0003677">
    <property type="term" value="F:DNA binding"/>
    <property type="evidence" value="ECO:0007669"/>
    <property type="project" value="UniProtKB-UniRule"/>
</dbReference>
<dbReference type="InterPro" id="IPR003142">
    <property type="entry name" value="BPL_C"/>
</dbReference>
<evidence type="ECO:0000313" key="8">
    <source>
        <dbReference type="EMBL" id="AOE50712.1"/>
    </source>
</evidence>
<comment type="similarity">
    <text evidence="6">Belongs to the biotin--protein ligase family.</text>
</comment>
<dbReference type="OrthoDB" id="9807064at2"/>
<keyword evidence="6" id="KW-0238">DNA-binding</keyword>
<dbReference type="PANTHER" id="PTHR12835">
    <property type="entry name" value="BIOTIN PROTEIN LIGASE"/>
    <property type="match status" value="1"/>
</dbReference>
<feature type="binding site" evidence="6">
    <location>
        <begin position="116"/>
        <end position="118"/>
    </location>
    <ligand>
        <name>biotin</name>
        <dbReference type="ChEBI" id="CHEBI:57586"/>
    </ligand>
</feature>
<sequence>MSLHKEQQLIAIIQLLGQGEFYSGQAIADNLGVSRAYVWKLIQQLQDLGLGIQSVTGKGYRLEHLVELLDGQEIQQLLMAHDIDLRLVTDSTNEALKGEGFAHNRLVIAEYQSAGRGRRGRRWVSPLASNLYWSLGWKTQLPVQQLGGLSLVVGLAIVEALRQLEVTGVELKWPNDIRFQGRKLGGILIELSGDMVGGLQVIIGVGLNVHMSDRVTETIEQDWMNLQELKSGISRQEVLVEIIRQLGVYLEQFEKQGFHTFLDEWQKVDECYNQKVSIIQGDETINGCGAGVDENGAFLLQTGKGMKPVYAGEVSLRLR</sequence>
<dbReference type="Gene3D" id="1.10.10.10">
    <property type="entry name" value="Winged helix-like DNA-binding domain superfamily/Winged helix DNA-binding domain"/>
    <property type="match status" value="1"/>
</dbReference>
<feature type="binding site" evidence="6">
    <location>
        <begin position="91"/>
        <end position="93"/>
    </location>
    <ligand>
        <name>biotin</name>
        <dbReference type="ChEBI" id="CHEBI:57586"/>
    </ligand>
</feature>
<dbReference type="PANTHER" id="PTHR12835:SF5">
    <property type="entry name" value="BIOTIN--PROTEIN LIGASE"/>
    <property type="match status" value="1"/>
</dbReference>
<name>A0A1B3BD30_9GAMM</name>
<dbReference type="SUPFAM" id="SSF50037">
    <property type="entry name" value="C-terminal domain of transcriptional repressors"/>
    <property type="match status" value="1"/>
</dbReference>
<dbReference type="EMBL" id="CP012418">
    <property type="protein sequence ID" value="AOE50712.1"/>
    <property type="molecule type" value="Genomic_DNA"/>
</dbReference>
<evidence type="ECO:0000256" key="6">
    <source>
        <dbReference type="HAMAP-Rule" id="MF_00978"/>
    </source>
</evidence>
<dbReference type="KEGG" id="ksd:KS2013_2003"/>
<dbReference type="GO" id="GO:0005524">
    <property type="term" value="F:ATP binding"/>
    <property type="evidence" value="ECO:0007669"/>
    <property type="project" value="UniProtKB-UniRule"/>
</dbReference>
<organism evidence="8 9">
    <name type="scientific">Kangiella sediminilitoris</name>
    <dbReference type="NCBI Taxonomy" id="1144748"/>
    <lineage>
        <taxon>Bacteria</taxon>
        <taxon>Pseudomonadati</taxon>
        <taxon>Pseudomonadota</taxon>
        <taxon>Gammaproteobacteria</taxon>
        <taxon>Kangiellales</taxon>
        <taxon>Kangiellaceae</taxon>
        <taxon>Kangiella</taxon>
    </lineage>
</organism>
<evidence type="ECO:0000259" key="7">
    <source>
        <dbReference type="PROSITE" id="PS51733"/>
    </source>
</evidence>
<dbReference type="InterPro" id="IPR030855">
    <property type="entry name" value="Bifunct_BirA"/>
</dbReference>
<keyword evidence="6" id="KW-0804">Transcription</keyword>
<dbReference type="InterPro" id="IPR008988">
    <property type="entry name" value="Transcriptional_repressor_C"/>
</dbReference>
<accession>A0A1B3BD30</accession>
<evidence type="ECO:0000313" key="9">
    <source>
        <dbReference type="Proteomes" id="UP000094147"/>
    </source>
</evidence>
<dbReference type="Pfam" id="PF03099">
    <property type="entry name" value="BPL_LplA_LipB"/>
    <property type="match status" value="1"/>
</dbReference>
<dbReference type="Pfam" id="PF08279">
    <property type="entry name" value="HTH_11"/>
    <property type="match status" value="1"/>
</dbReference>
<dbReference type="NCBIfam" id="TIGR00121">
    <property type="entry name" value="birA_ligase"/>
    <property type="match status" value="1"/>
</dbReference>
<dbReference type="InterPro" id="IPR036388">
    <property type="entry name" value="WH-like_DNA-bd_sf"/>
</dbReference>
<dbReference type="InterPro" id="IPR004408">
    <property type="entry name" value="Biotin_CoA_COase_ligase"/>
</dbReference>
<protein>
    <recommendedName>
        <fullName evidence="6">Bifunctional ligase/repressor BirA</fullName>
    </recommendedName>
    <alternativeName>
        <fullName evidence="6">Biotin operon repressor</fullName>
    </alternativeName>
    <alternativeName>
        <fullName evidence="6">Biotin--[acetyl-CoA-carboxylase] ligase</fullName>
        <ecNumber evidence="6">6.3.4.15</ecNumber>
    </alternativeName>
    <alternativeName>
        <fullName evidence="6">Biotin--protein ligase</fullName>
    </alternativeName>
    <alternativeName>
        <fullName evidence="6">Biotin-[acetyl-CoA carboxylase] synthetase</fullName>
    </alternativeName>
</protein>
<evidence type="ECO:0000256" key="4">
    <source>
        <dbReference type="ARBA" id="ARBA00023267"/>
    </source>
</evidence>
<dbReference type="STRING" id="1144748.KS2013_2003"/>
<evidence type="ECO:0000256" key="2">
    <source>
        <dbReference type="ARBA" id="ARBA00022741"/>
    </source>
</evidence>
<dbReference type="AlphaFoldDB" id="A0A1B3BD30"/>
<feature type="domain" description="BPL/LPL catalytic" evidence="7">
    <location>
        <begin position="68"/>
        <end position="254"/>
    </location>
</feature>
<evidence type="ECO:0000256" key="1">
    <source>
        <dbReference type="ARBA" id="ARBA00022598"/>
    </source>
</evidence>
<dbReference type="Pfam" id="PF02237">
    <property type="entry name" value="BPL_C"/>
    <property type="match status" value="1"/>
</dbReference>
<dbReference type="GO" id="GO:0006355">
    <property type="term" value="P:regulation of DNA-templated transcription"/>
    <property type="evidence" value="ECO:0007669"/>
    <property type="project" value="UniProtKB-UniRule"/>
</dbReference>
<dbReference type="HAMAP" id="MF_00978">
    <property type="entry name" value="Bifunct_BirA"/>
    <property type="match status" value="1"/>
</dbReference>
<keyword evidence="4 6" id="KW-0092">Biotin</keyword>
<dbReference type="InterPro" id="IPR036390">
    <property type="entry name" value="WH_DNA-bd_sf"/>
</dbReference>
<feature type="binding site" evidence="6">
    <location>
        <position position="112"/>
    </location>
    <ligand>
        <name>biotin</name>
        <dbReference type="ChEBI" id="CHEBI:57586"/>
    </ligand>
</feature>
<gene>
    <name evidence="6" type="primary">birA</name>
    <name evidence="8" type="ORF">KS2013_2003</name>
</gene>
<dbReference type="InterPro" id="IPR045864">
    <property type="entry name" value="aa-tRNA-synth_II/BPL/LPL"/>
</dbReference>
<keyword evidence="6" id="KW-0805">Transcription regulation</keyword>
<keyword evidence="2 6" id="KW-0547">Nucleotide-binding</keyword>
<keyword evidence="3 6" id="KW-0067">ATP-binding</keyword>
<comment type="function">
    <text evidence="6">Acts both as a biotin--[acetyl-CoA-carboxylase] ligase and a biotin-operon repressor. In the presence of ATP, BirA activates biotin to form the BirA-biotinyl-5'-adenylate (BirA-bio-5'-AMP or holoBirA) complex. HoloBirA can either transfer the biotinyl moiety to the biotin carboxyl carrier protein (BCCP) subunit of acetyl-CoA carboxylase, or bind to the biotin operator site and inhibit transcription of the operon.</text>
</comment>
<feature type="DNA-binding region" description="H-T-H motif" evidence="6">
    <location>
        <begin position="24"/>
        <end position="43"/>
    </location>
</feature>
<evidence type="ECO:0000256" key="5">
    <source>
        <dbReference type="ARBA" id="ARBA00047846"/>
    </source>
</evidence>
<feature type="binding site" evidence="6">
    <location>
        <position position="183"/>
    </location>
    <ligand>
        <name>biotin</name>
        <dbReference type="ChEBI" id="CHEBI:57586"/>
    </ligand>
</feature>
<dbReference type="SUPFAM" id="SSF55681">
    <property type="entry name" value="Class II aaRS and biotin synthetases"/>
    <property type="match status" value="1"/>
</dbReference>
<dbReference type="PROSITE" id="PS51733">
    <property type="entry name" value="BPL_LPL_CATALYTIC"/>
    <property type="match status" value="1"/>
</dbReference>
<dbReference type="CDD" id="cd16442">
    <property type="entry name" value="BPL"/>
    <property type="match status" value="1"/>
</dbReference>
<dbReference type="GO" id="GO:0004077">
    <property type="term" value="F:biotin--[biotin carboxyl-carrier protein] ligase activity"/>
    <property type="evidence" value="ECO:0007669"/>
    <property type="project" value="UniProtKB-UniRule"/>
</dbReference>
<comment type="catalytic activity">
    <reaction evidence="5 6">
        <text>biotin + L-lysyl-[protein] + ATP = N(6)-biotinyl-L-lysyl-[protein] + AMP + diphosphate + H(+)</text>
        <dbReference type="Rhea" id="RHEA:11756"/>
        <dbReference type="Rhea" id="RHEA-COMP:9752"/>
        <dbReference type="Rhea" id="RHEA-COMP:10505"/>
        <dbReference type="ChEBI" id="CHEBI:15378"/>
        <dbReference type="ChEBI" id="CHEBI:29969"/>
        <dbReference type="ChEBI" id="CHEBI:30616"/>
        <dbReference type="ChEBI" id="CHEBI:33019"/>
        <dbReference type="ChEBI" id="CHEBI:57586"/>
        <dbReference type="ChEBI" id="CHEBI:83144"/>
        <dbReference type="ChEBI" id="CHEBI:456215"/>
        <dbReference type="EC" id="6.3.4.15"/>
    </reaction>
</comment>
<dbReference type="EC" id="6.3.4.15" evidence="6"/>
<dbReference type="Gene3D" id="3.30.930.10">
    <property type="entry name" value="Bira Bifunctional Protein, Domain 2"/>
    <property type="match status" value="1"/>
</dbReference>